<dbReference type="InterPro" id="IPR000843">
    <property type="entry name" value="HTH_LacI"/>
</dbReference>
<gene>
    <name evidence="5" type="ORF">C0Z19_02990</name>
</gene>
<dbReference type="CDD" id="cd06283">
    <property type="entry name" value="PBP1_RegR_EndR_KdgR-like"/>
    <property type="match status" value="1"/>
</dbReference>
<dbReference type="Gene3D" id="1.10.260.40">
    <property type="entry name" value="lambda repressor-like DNA-binding domains"/>
    <property type="match status" value="1"/>
</dbReference>
<evidence type="ECO:0000259" key="4">
    <source>
        <dbReference type="PROSITE" id="PS50932"/>
    </source>
</evidence>
<keyword evidence="6" id="KW-1185">Reference proteome</keyword>
<dbReference type="PANTHER" id="PTHR30146:SF145">
    <property type="entry name" value="RIBOSE OPERON REPRESSOR"/>
    <property type="match status" value="1"/>
</dbReference>
<dbReference type="AlphaFoldDB" id="A0A2N7WES5"/>
<name>A0A2N7WES5_9BURK</name>
<dbReference type="Pfam" id="PF00356">
    <property type="entry name" value="LacI"/>
    <property type="match status" value="1"/>
</dbReference>
<dbReference type="InterPro" id="IPR046335">
    <property type="entry name" value="LacI/GalR-like_sensor"/>
</dbReference>
<dbReference type="EMBL" id="PNYB01000002">
    <property type="protein sequence ID" value="PMS27861.1"/>
    <property type="molecule type" value="Genomic_DNA"/>
</dbReference>
<evidence type="ECO:0000313" key="6">
    <source>
        <dbReference type="Proteomes" id="UP000235347"/>
    </source>
</evidence>
<organism evidence="5 6">
    <name type="scientific">Trinickia soli</name>
    <dbReference type="NCBI Taxonomy" id="380675"/>
    <lineage>
        <taxon>Bacteria</taxon>
        <taxon>Pseudomonadati</taxon>
        <taxon>Pseudomonadota</taxon>
        <taxon>Betaproteobacteria</taxon>
        <taxon>Burkholderiales</taxon>
        <taxon>Burkholderiaceae</taxon>
        <taxon>Trinickia</taxon>
    </lineage>
</organism>
<dbReference type="Pfam" id="PF13377">
    <property type="entry name" value="Peripla_BP_3"/>
    <property type="match status" value="1"/>
</dbReference>
<dbReference type="InterPro" id="IPR010982">
    <property type="entry name" value="Lambda_DNA-bd_dom_sf"/>
</dbReference>
<dbReference type="SUPFAM" id="SSF53822">
    <property type="entry name" value="Periplasmic binding protein-like I"/>
    <property type="match status" value="1"/>
</dbReference>
<feature type="domain" description="HTH lacI-type" evidence="4">
    <location>
        <begin position="12"/>
        <end position="67"/>
    </location>
</feature>
<keyword evidence="1" id="KW-0805">Transcription regulation</keyword>
<dbReference type="SMART" id="SM00354">
    <property type="entry name" value="HTH_LACI"/>
    <property type="match status" value="1"/>
</dbReference>
<dbReference type="RefSeq" id="WP_102608511.1">
    <property type="nucleotide sequence ID" value="NZ_CADIKD010000004.1"/>
</dbReference>
<keyword evidence="2" id="KW-0238">DNA-binding</keyword>
<dbReference type="Gene3D" id="3.40.50.2300">
    <property type="match status" value="2"/>
</dbReference>
<comment type="caution">
    <text evidence="5">The sequence shown here is derived from an EMBL/GenBank/DDBJ whole genome shotgun (WGS) entry which is preliminary data.</text>
</comment>
<dbReference type="PANTHER" id="PTHR30146">
    <property type="entry name" value="LACI-RELATED TRANSCRIPTIONAL REPRESSOR"/>
    <property type="match status" value="1"/>
</dbReference>
<dbReference type="CDD" id="cd01392">
    <property type="entry name" value="HTH_LacI"/>
    <property type="match status" value="1"/>
</dbReference>
<accession>A0A2N7WES5</accession>
<evidence type="ECO:0000256" key="1">
    <source>
        <dbReference type="ARBA" id="ARBA00023015"/>
    </source>
</evidence>
<protein>
    <submittedName>
        <fullName evidence="5">LacI family transcriptional regulator</fullName>
    </submittedName>
</protein>
<evidence type="ECO:0000256" key="3">
    <source>
        <dbReference type="ARBA" id="ARBA00023163"/>
    </source>
</evidence>
<dbReference type="InterPro" id="IPR028082">
    <property type="entry name" value="Peripla_BP_I"/>
</dbReference>
<sequence>MSVGPMSPVRRATISDVAREAGTGKTSVSRYLNGETSVLSADLRSRIEAAIKRLDYRPNQMARGLKRGRNRLIGLLVADLTNPYTVGVARGVEAACHALGLMPLVCNAANEVEMERRYLQLMTTYRVEGVIVNALGVKEETLQPLGEGGTPAVLVDRSIEGLAADMVGLDNAEAVKLGMHHLIEHGFRDIRFIVQPYERISSRRWREAAFRAALEEARSTQTGQGEVGPALQGETVVLDLSDAEALARTHEALDRHLEEASKQGGRRVAYFAANGPVALSLALHLHARYGADWQERVALMSIDDSEWAELIGVTAIRQPTYAIGYRAVEFLHERIEGDVEPAREAMLPGELVVRRSTVWRDEN</sequence>
<evidence type="ECO:0000313" key="5">
    <source>
        <dbReference type="EMBL" id="PMS27861.1"/>
    </source>
</evidence>
<keyword evidence="3" id="KW-0804">Transcription</keyword>
<proteinExistence type="predicted"/>
<dbReference type="GO" id="GO:0000976">
    <property type="term" value="F:transcription cis-regulatory region binding"/>
    <property type="evidence" value="ECO:0007669"/>
    <property type="project" value="TreeGrafter"/>
</dbReference>
<dbReference type="PROSITE" id="PS50932">
    <property type="entry name" value="HTH_LACI_2"/>
    <property type="match status" value="1"/>
</dbReference>
<reference evidence="5 6" key="1">
    <citation type="submission" date="2018-01" db="EMBL/GenBank/DDBJ databases">
        <title>Whole genome analyses suggest that Burkholderia sensu lato contains two further novel genera in the rhizoxinica-symbiotica group Mycetohabitans gen. nov., and Trinickia gen. nov.: implications for the evolution of diazotrophy and nodulation in the Burkholderiaceae.</title>
        <authorList>
            <person name="Estrada-de los Santos P."/>
            <person name="Palmer M."/>
            <person name="Chavez-Ramirez B."/>
            <person name="Beukes C."/>
            <person name="Steenkamp E.T."/>
            <person name="Hirsch A.M."/>
            <person name="Manyaka P."/>
            <person name="Maluk M."/>
            <person name="Lafos M."/>
            <person name="Crook M."/>
            <person name="Gross E."/>
            <person name="Simon M.F."/>
            <person name="Bueno dos Reis Junior F."/>
            <person name="Poole P.S."/>
            <person name="Venter S.N."/>
            <person name="James E.K."/>
        </authorList>
    </citation>
    <scope>NUCLEOTIDE SEQUENCE [LARGE SCALE GENOMIC DNA]</scope>
    <source>
        <strain evidence="5 6">GP25-8</strain>
    </source>
</reference>
<dbReference type="Proteomes" id="UP000235347">
    <property type="component" value="Unassembled WGS sequence"/>
</dbReference>
<dbReference type="SUPFAM" id="SSF47413">
    <property type="entry name" value="lambda repressor-like DNA-binding domains"/>
    <property type="match status" value="1"/>
</dbReference>
<dbReference type="GO" id="GO:0003700">
    <property type="term" value="F:DNA-binding transcription factor activity"/>
    <property type="evidence" value="ECO:0007669"/>
    <property type="project" value="TreeGrafter"/>
</dbReference>
<evidence type="ECO:0000256" key="2">
    <source>
        <dbReference type="ARBA" id="ARBA00023125"/>
    </source>
</evidence>